<dbReference type="GeneTree" id="ENSGT00930000151022"/>
<evidence type="ECO:0000256" key="1">
    <source>
        <dbReference type="ARBA" id="ARBA00001182"/>
    </source>
</evidence>
<dbReference type="Proteomes" id="UP000314980">
    <property type="component" value="Unassembled WGS sequence"/>
</dbReference>
<comment type="catalytic activity">
    <reaction evidence="1">
        <text>Catalyzes the rearrangement of -S-S- bonds in proteins.</text>
        <dbReference type="EC" id="5.3.4.1"/>
    </reaction>
</comment>
<dbReference type="Gene3D" id="3.40.30.10">
    <property type="entry name" value="Glutaredoxin"/>
    <property type="match status" value="1"/>
</dbReference>
<organism evidence="10 11">
    <name type="scientific">Lates calcarifer</name>
    <name type="common">Barramundi</name>
    <name type="synonym">Holocentrus calcarifer</name>
    <dbReference type="NCBI Taxonomy" id="8187"/>
    <lineage>
        <taxon>Eukaryota</taxon>
        <taxon>Metazoa</taxon>
        <taxon>Chordata</taxon>
        <taxon>Craniata</taxon>
        <taxon>Vertebrata</taxon>
        <taxon>Euteleostomi</taxon>
        <taxon>Actinopterygii</taxon>
        <taxon>Neopterygii</taxon>
        <taxon>Teleostei</taxon>
        <taxon>Neoteleostei</taxon>
        <taxon>Acanthomorphata</taxon>
        <taxon>Carangaria</taxon>
        <taxon>Carangaria incertae sedis</taxon>
        <taxon>Centropomidae</taxon>
        <taxon>Lates</taxon>
    </lineage>
</organism>
<keyword evidence="6 7" id="KW-0472">Membrane</keyword>
<reference evidence="11" key="1">
    <citation type="submission" date="2015-09" db="EMBL/GenBank/DDBJ databases">
        <authorList>
            <person name="Sai Rama Sridatta P."/>
        </authorList>
    </citation>
    <scope>NUCLEOTIDE SEQUENCE [LARGE SCALE GENOMIC DNA]</scope>
</reference>
<dbReference type="EC" id="5.3.4.1" evidence="3"/>
<evidence type="ECO:0000256" key="3">
    <source>
        <dbReference type="ARBA" id="ARBA00012723"/>
    </source>
</evidence>
<dbReference type="GO" id="GO:0005783">
    <property type="term" value="C:endoplasmic reticulum"/>
    <property type="evidence" value="ECO:0007669"/>
    <property type="project" value="TreeGrafter"/>
</dbReference>
<reference evidence="10" key="2">
    <citation type="submission" date="2025-08" db="UniProtKB">
        <authorList>
            <consortium name="Ensembl"/>
        </authorList>
    </citation>
    <scope>IDENTIFICATION</scope>
</reference>
<dbReference type="GO" id="GO:0003756">
    <property type="term" value="F:protein disulfide isomerase activity"/>
    <property type="evidence" value="ECO:0007669"/>
    <property type="project" value="UniProtKB-EC"/>
</dbReference>
<dbReference type="GO" id="GO:0009986">
    <property type="term" value="C:cell surface"/>
    <property type="evidence" value="ECO:0007669"/>
    <property type="project" value="TreeGrafter"/>
</dbReference>
<keyword evidence="11" id="KW-1185">Reference proteome</keyword>
<dbReference type="Pfam" id="PF13848">
    <property type="entry name" value="Thioredoxin_6"/>
    <property type="match status" value="1"/>
</dbReference>
<name>A0A4W6CLT9_LATCA</name>
<dbReference type="InParanoid" id="A0A4W6CLT9"/>
<evidence type="ECO:0000256" key="4">
    <source>
        <dbReference type="ARBA" id="ARBA00022692"/>
    </source>
</evidence>
<evidence type="ECO:0000313" key="11">
    <source>
        <dbReference type="Proteomes" id="UP000314980"/>
    </source>
</evidence>
<evidence type="ECO:0000256" key="5">
    <source>
        <dbReference type="ARBA" id="ARBA00022989"/>
    </source>
</evidence>
<keyword evidence="8" id="KW-0732">Signal</keyword>
<proteinExistence type="predicted"/>
<dbReference type="InterPro" id="IPR013766">
    <property type="entry name" value="Thioredoxin_domain"/>
</dbReference>
<dbReference type="AlphaFoldDB" id="A0A4W6CLT9"/>
<keyword evidence="4 7" id="KW-0812">Transmembrane</keyword>
<dbReference type="STRING" id="8187.ENSLCAP00010013294"/>
<keyword evidence="5 7" id="KW-1133">Transmembrane helix</keyword>
<dbReference type="SUPFAM" id="SSF52833">
    <property type="entry name" value="Thioredoxin-like"/>
    <property type="match status" value="1"/>
</dbReference>
<evidence type="ECO:0000256" key="6">
    <source>
        <dbReference type="ARBA" id="ARBA00023136"/>
    </source>
</evidence>
<reference evidence="10" key="3">
    <citation type="submission" date="2025-09" db="UniProtKB">
        <authorList>
            <consortium name="Ensembl"/>
        </authorList>
    </citation>
    <scope>IDENTIFICATION</scope>
</reference>
<dbReference type="InterPro" id="IPR036249">
    <property type="entry name" value="Thioredoxin-like_sf"/>
</dbReference>
<evidence type="ECO:0000256" key="2">
    <source>
        <dbReference type="ARBA" id="ARBA00004167"/>
    </source>
</evidence>
<evidence type="ECO:0000256" key="8">
    <source>
        <dbReference type="SAM" id="SignalP"/>
    </source>
</evidence>
<dbReference type="Ensembl" id="ENSLCAT00010013572.1">
    <property type="protein sequence ID" value="ENSLCAP00010013294.1"/>
    <property type="gene ID" value="ENSLCAG00010006253.1"/>
</dbReference>
<dbReference type="Pfam" id="PF00085">
    <property type="entry name" value="Thioredoxin"/>
    <property type="match status" value="1"/>
</dbReference>
<feature type="domain" description="Thioredoxin" evidence="9">
    <location>
        <begin position="8"/>
        <end position="135"/>
    </location>
</feature>
<comment type="subcellular location">
    <subcellularLocation>
        <location evidence="2">Membrane</location>
        <topology evidence="2">Single-pass membrane protein</topology>
    </subcellularLocation>
</comment>
<dbReference type="InterPro" id="IPR052250">
    <property type="entry name" value="PDI_TMX3"/>
</dbReference>
<sequence>DVCLFVCLLLLSVLLCVALVSVSAFVEELDDSVCCMKGVYCVLLCDVVVLQFYAPWCTFCKQLDPVWHQIGSELKSLGSPVNVGKSDATTNTGLAKEFRVRGYPAILMLKKGVKYNYSGPRTKDGIMDFAHRVGGPLIRSLSSLQLFQHAMNRHDVMFVYVGATSQLKGNYASAAEELIVHTYFFSATRDVLPKAVALPSLPAVVVFKDGTYFTYNEESDGELKSWINRERFPMYFKIDSYTLYAMGESGNINTPQSDVNTHRNFYFGFMEGSDYINGLVMGEVIVPSLIVINLSNDGYFLPPGAVETERHLLDFLNGVLDGSVQCHGGNSATQRIRRFIYDAKVTLTVSPPVFSQAPLLGCFLVGFPFTILAIFCYLCCKARSNVSDDDTDNVVLLASSQQHRKKTTNKKSD</sequence>
<evidence type="ECO:0000259" key="9">
    <source>
        <dbReference type="PROSITE" id="PS51352"/>
    </source>
</evidence>
<protein>
    <recommendedName>
        <fullName evidence="3">protein disulfide-isomerase</fullName>
        <ecNumber evidence="3">5.3.4.1</ecNumber>
    </recommendedName>
</protein>
<evidence type="ECO:0000313" key="10">
    <source>
        <dbReference type="Ensembl" id="ENSLCAP00010013294.1"/>
    </source>
</evidence>
<dbReference type="GO" id="GO:0016020">
    <property type="term" value="C:membrane"/>
    <property type="evidence" value="ECO:0007669"/>
    <property type="project" value="UniProtKB-SubCell"/>
</dbReference>
<accession>A0A4W6CLT9</accession>
<feature type="chain" id="PRO_5021217543" description="protein disulfide-isomerase" evidence="8">
    <location>
        <begin position="25"/>
        <end position="413"/>
    </location>
</feature>
<feature type="signal peptide" evidence="8">
    <location>
        <begin position="1"/>
        <end position="24"/>
    </location>
</feature>
<dbReference type="PANTHER" id="PTHR46426">
    <property type="entry name" value="PROTEIN DISULFIDE-ISOMERASE TMX3"/>
    <property type="match status" value="1"/>
</dbReference>
<evidence type="ECO:0000256" key="7">
    <source>
        <dbReference type="SAM" id="Phobius"/>
    </source>
</evidence>
<dbReference type="PANTHER" id="PTHR46426:SF1">
    <property type="entry name" value="PROTEIN DISULFIDE-ISOMERASE TMX3"/>
    <property type="match status" value="1"/>
</dbReference>
<dbReference type="PROSITE" id="PS51352">
    <property type="entry name" value="THIOREDOXIN_2"/>
    <property type="match status" value="1"/>
</dbReference>
<feature type="transmembrane region" description="Helical" evidence="7">
    <location>
        <begin position="357"/>
        <end position="380"/>
    </location>
</feature>